<feature type="domain" description="Pleckstrin-like plant" evidence="2">
    <location>
        <begin position="357"/>
        <end position="457"/>
    </location>
</feature>
<name>A0AAD5JBX3_ACENE</name>
<dbReference type="Proteomes" id="UP001064489">
    <property type="component" value="Chromosome 6"/>
</dbReference>
<evidence type="ECO:0008006" key="6">
    <source>
        <dbReference type="Google" id="ProtNLM"/>
    </source>
</evidence>
<dbReference type="CDD" id="cd06222">
    <property type="entry name" value="RNase_H_like"/>
    <property type="match status" value="1"/>
</dbReference>
<feature type="domain" description="RNase H type-1" evidence="3">
    <location>
        <begin position="2"/>
        <end position="75"/>
    </location>
</feature>
<gene>
    <name evidence="4" type="ORF">LWI28_029043</name>
</gene>
<dbReference type="Pfam" id="PF08458">
    <property type="entry name" value="PH_2"/>
    <property type="match status" value="1"/>
</dbReference>
<dbReference type="EMBL" id="JAJSOW010000004">
    <property type="protein sequence ID" value="KAI9192893.1"/>
    <property type="molecule type" value="Genomic_DNA"/>
</dbReference>
<dbReference type="PANTHER" id="PTHR31351">
    <property type="entry name" value="EXPRESSED PROTEIN"/>
    <property type="match status" value="1"/>
</dbReference>
<dbReference type="InterPro" id="IPR008546">
    <property type="entry name" value="VAN3-bd-like_auxin_canal"/>
</dbReference>
<dbReference type="PANTHER" id="PTHR31351:SF25">
    <property type="entry name" value="AUXIN CANALIZATION PROTEIN (DUF828)"/>
    <property type="match status" value="1"/>
</dbReference>
<reference evidence="4" key="2">
    <citation type="submission" date="2023-02" db="EMBL/GenBank/DDBJ databases">
        <authorList>
            <person name="Swenson N.G."/>
            <person name="Wegrzyn J.L."/>
            <person name="Mcevoy S.L."/>
        </authorList>
    </citation>
    <scope>NUCLEOTIDE SEQUENCE</scope>
    <source>
        <strain evidence="4">91603</strain>
        <tissue evidence="4">Leaf</tissue>
    </source>
</reference>
<keyword evidence="5" id="KW-1185">Reference proteome</keyword>
<dbReference type="InterPro" id="IPR013666">
    <property type="entry name" value="PH_pln"/>
</dbReference>
<dbReference type="InterPro" id="IPR044730">
    <property type="entry name" value="RNase_H-like_dom_plant"/>
</dbReference>
<organism evidence="4 5">
    <name type="scientific">Acer negundo</name>
    <name type="common">Box elder</name>
    <dbReference type="NCBI Taxonomy" id="4023"/>
    <lineage>
        <taxon>Eukaryota</taxon>
        <taxon>Viridiplantae</taxon>
        <taxon>Streptophyta</taxon>
        <taxon>Embryophyta</taxon>
        <taxon>Tracheophyta</taxon>
        <taxon>Spermatophyta</taxon>
        <taxon>Magnoliopsida</taxon>
        <taxon>eudicotyledons</taxon>
        <taxon>Gunneridae</taxon>
        <taxon>Pentapetalae</taxon>
        <taxon>rosids</taxon>
        <taxon>malvids</taxon>
        <taxon>Sapindales</taxon>
        <taxon>Sapindaceae</taxon>
        <taxon>Hippocastanoideae</taxon>
        <taxon>Acereae</taxon>
        <taxon>Acer</taxon>
    </lineage>
</organism>
<dbReference type="GO" id="GO:0003676">
    <property type="term" value="F:nucleic acid binding"/>
    <property type="evidence" value="ECO:0007669"/>
    <property type="project" value="InterPro"/>
</dbReference>
<dbReference type="Pfam" id="PF13456">
    <property type="entry name" value="RVT_3"/>
    <property type="match status" value="1"/>
</dbReference>
<evidence type="ECO:0000259" key="2">
    <source>
        <dbReference type="Pfam" id="PF08458"/>
    </source>
</evidence>
<sequence>MGLVIRNHKGIVMAAGAQNVQASYSPLTAEAEAVLRVIDMVVVLALLPIVVETDALGVVNLVNIGYATSSDISLLSNCNMDTIFNPTPSEAHPETMDFLSRSWCNVTVQALQTAELQQQSIVLLDNPVMKFESDTAVPFMKMDRSLKMDDADFKSLPPWKSNDVKSWIWMQQAMHPELNYNSCFRKKWLPWKMVPFKTGSIKKWLREFKQKRKEEERLQKAEVHAAVQVAGIAAALAAIAAENSKRDDNSSTTKEAAMACAAALVAAQCAQVAEAMGAKREQISGVIGSAMSGTSASDILTLTAAATTSLKGAATLKARTGCKNRFNGRVPVLPIEDNNDVDFNFNKCRSILAHGTELGVETSNGKYMVRTVSIILDSQAKVILKIRKLNLLKSKKKSVILNLHAELYKDSEDDQETDTCYLIVLTTNLGTIKVDMAEDYQRYKTWATTINHMLMLSTSFTKYQLQFYKN</sequence>
<evidence type="ECO:0000259" key="1">
    <source>
        <dbReference type="Pfam" id="PF05703"/>
    </source>
</evidence>
<evidence type="ECO:0000259" key="3">
    <source>
        <dbReference type="Pfam" id="PF13456"/>
    </source>
</evidence>
<dbReference type="InterPro" id="IPR040269">
    <property type="entry name" value="VAB"/>
</dbReference>
<evidence type="ECO:0000313" key="4">
    <source>
        <dbReference type="EMBL" id="KAI9192893.1"/>
    </source>
</evidence>
<proteinExistence type="predicted"/>
<feature type="domain" description="VAN3-binding protein-like auxin canalisation" evidence="1">
    <location>
        <begin position="91"/>
        <end position="337"/>
    </location>
</feature>
<evidence type="ECO:0000313" key="5">
    <source>
        <dbReference type="Proteomes" id="UP001064489"/>
    </source>
</evidence>
<accession>A0AAD5JBX3</accession>
<dbReference type="Pfam" id="PF05703">
    <property type="entry name" value="Auxin_canalis"/>
    <property type="match status" value="1"/>
</dbReference>
<dbReference type="AlphaFoldDB" id="A0AAD5JBX3"/>
<reference evidence="4" key="1">
    <citation type="journal article" date="2022" name="Plant J.">
        <title>Strategies of tolerance reflected in two North American maple genomes.</title>
        <authorList>
            <person name="McEvoy S.L."/>
            <person name="Sezen U.U."/>
            <person name="Trouern-Trend A."/>
            <person name="McMahon S.M."/>
            <person name="Schaberg P.G."/>
            <person name="Yang J."/>
            <person name="Wegrzyn J.L."/>
            <person name="Swenson N.G."/>
        </authorList>
    </citation>
    <scope>NUCLEOTIDE SEQUENCE</scope>
    <source>
        <strain evidence="4">91603</strain>
    </source>
</reference>
<dbReference type="GO" id="GO:0004523">
    <property type="term" value="F:RNA-DNA hybrid ribonuclease activity"/>
    <property type="evidence" value="ECO:0007669"/>
    <property type="project" value="InterPro"/>
</dbReference>
<dbReference type="InterPro" id="IPR002156">
    <property type="entry name" value="RNaseH_domain"/>
</dbReference>
<protein>
    <recommendedName>
        <fullName evidence="6">VAN3-binding protein</fullName>
    </recommendedName>
</protein>
<comment type="caution">
    <text evidence="4">The sequence shown here is derived from an EMBL/GenBank/DDBJ whole genome shotgun (WGS) entry which is preliminary data.</text>
</comment>